<keyword evidence="3 10" id="KW-0812">Transmembrane</keyword>
<evidence type="ECO:0000256" key="3">
    <source>
        <dbReference type="ARBA" id="ARBA00022692"/>
    </source>
</evidence>
<keyword evidence="10" id="KW-0406">Ion transport</keyword>
<comment type="subcellular location">
    <subcellularLocation>
        <location evidence="1 10">Cell membrane</location>
        <topology evidence="1 10">Multi-pass membrane protein</topology>
    </subcellularLocation>
</comment>
<dbReference type="InterPro" id="IPR003691">
    <property type="entry name" value="FluC"/>
</dbReference>
<dbReference type="Pfam" id="PF02537">
    <property type="entry name" value="CRCB"/>
    <property type="match status" value="1"/>
</dbReference>
<comment type="caution">
    <text evidence="11">The sequence shown here is derived from an EMBL/GenBank/DDBJ whole genome shotgun (WGS) entry which is preliminary data.</text>
</comment>
<evidence type="ECO:0000256" key="7">
    <source>
        <dbReference type="ARBA" id="ARBA00035120"/>
    </source>
</evidence>
<evidence type="ECO:0000256" key="6">
    <source>
        <dbReference type="ARBA" id="ARBA00023303"/>
    </source>
</evidence>
<dbReference type="Proteomes" id="UP001560267">
    <property type="component" value="Unassembled WGS sequence"/>
</dbReference>
<comment type="activity regulation">
    <text evidence="10">Na(+) is not transported, but it plays an essential structural role and its presence is essential for fluoride channel function.</text>
</comment>
<comment type="function">
    <text evidence="9 10">Fluoride-specific ion channel. Important for reducing fluoride concentration in the cell, thus reducing its toxicity.</text>
</comment>
<sequence>MTRFGPIAVGGALGTLLRYWLELQLGSAVGFPLGIFVANVTGAFIIGVTLTLLPIASSRSGPLLRLFLATGFCGGLTTLSTLAVAIATALMKLGIGAALWYAGATIAAGVVAAIAGRGAGRVWYRIRRSPAC</sequence>
<feature type="binding site" evidence="10">
    <location>
        <position position="74"/>
    </location>
    <ligand>
        <name>Na(+)</name>
        <dbReference type="ChEBI" id="CHEBI:29101"/>
        <note>structural</note>
    </ligand>
</feature>
<evidence type="ECO:0000313" key="12">
    <source>
        <dbReference type="Proteomes" id="UP001560267"/>
    </source>
</evidence>
<gene>
    <name evidence="10" type="primary">fluC</name>
    <name evidence="10" type="synonym">crcB</name>
    <name evidence="11" type="ORF">AB6A68_01300</name>
</gene>
<keyword evidence="12" id="KW-1185">Reference proteome</keyword>
<dbReference type="HAMAP" id="MF_00454">
    <property type="entry name" value="FluC"/>
    <property type="match status" value="1"/>
</dbReference>
<keyword evidence="6 10" id="KW-0407">Ion channel</keyword>
<evidence type="ECO:0000256" key="8">
    <source>
        <dbReference type="ARBA" id="ARBA00035585"/>
    </source>
</evidence>
<keyword evidence="5 10" id="KW-0472">Membrane</keyword>
<dbReference type="RefSeq" id="WP_298381767.1">
    <property type="nucleotide sequence ID" value="NZ_JBFSHR010000003.1"/>
</dbReference>
<dbReference type="EMBL" id="JBFSHR010000003">
    <property type="protein sequence ID" value="MEX6428479.1"/>
    <property type="molecule type" value="Genomic_DNA"/>
</dbReference>
<evidence type="ECO:0000313" key="11">
    <source>
        <dbReference type="EMBL" id="MEX6428479.1"/>
    </source>
</evidence>
<evidence type="ECO:0000256" key="4">
    <source>
        <dbReference type="ARBA" id="ARBA00022989"/>
    </source>
</evidence>
<organism evidence="11 12">
    <name type="scientific">Ferrimicrobium acidiphilum</name>
    <dbReference type="NCBI Taxonomy" id="121039"/>
    <lineage>
        <taxon>Bacteria</taxon>
        <taxon>Bacillati</taxon>
        <taxon>Actinomycetota</taxon>
        <taxon>Acidimicrobiia</taxon>
        <taxon>Acidimicrobiales</taxon>
        <taxon>Acidimicrobiaceae</taxon>
        <taxon>Ferrimicrobium</taxon>
    </lineage>
</organism>
<name>A0ABV3XYU4_9ACTN</name>
<evidence type="ECO:0000256" key="5">
    <source>
        <dbReference type="ARBA" id="ARBA00023136"/>
    </source>
</evidence>
<feature type="transmembrane region" description="Helical" evidence="10">
    <location>
        <begin position="97"/>
        <end position="119"/>
    </location>
</feature>
<keyword evidence="10" id="KW-0479">Metal-binding</keyword>
<evidence type="ECO:0000256" key="1">
    <source>
        <dbReference type="ARBA" id="ARBA00004651"/>
    </source>
</evidence>
<reference evidence="11 12" key="1">
    <citation type="submission" date="2024-07" db="EMBL/GenBank/DDBJ databases">
        <title>Draft Genome Sequence of Ferrimicrobium acidiphilum Strain YE2023, Isolated from a Pulp of Bioleach Reactor.</title>
        <authorList>
            <person name="Elkina Y.A."/>
            <person name="Bulaeva A.G."/>
            <person name="Beletsky A.V."/>
            <person name="Mardanov A.V."/>
        </authorList>
    </citation>
    <scope>NUCLEOTIDE SEQUENCE [LARGE SCALE GENOMIC DNA]</scope>
    <source>
        <strain evidence="11 12">YE2023</strain>
    </source>
</reference>
<keyword evidence="10" id="KW-0813">Transport</keyword>
<evidence type="ECO:0000256" key="9">
    <source>
        <dbReference type="ARBA" id="ARBA00049940"/>
    </source>
</evidence>
<evidence type="ECO:0000256" key="2">
    <source>
        <dbReference type="ARBA" id="ARBA00022475"/>
    </source>
</evidence>
<feature type="transmembrane region" description="Helical" evidence="10">
    <location>
        <begin position="29"/>
        <end position="54"/>
    </location>
</feature>
<keyword evidence="10" id="KW-0915">Sodium</keyword>
<keyword evidence="2 10" id="KW-1003">Cell membrane</keyword>
<comment type="similarity">
    <text evidence="7 10">Belongs to the fluoride channel Fluc/FEX (TC 1.A.43) family.</text>
</comment>
<protein>
    <recommendedName>
        <fullName evidence="10">Fluoride-specific ion channel FluC</fullName>
    </recommendedName>
</protein>
<feature type="binding site" evidence="10">
    <location>
        <position position="77"/>
    </location>
    <ligand>
        <name>Na(+)</name>
        <dbReference type="ChEBI" id="CHEBI:29101"/>
        <note>structural</note>
    </ligand>
</feature>
<keyword evidence="4 10" id="KW-1133">Transmembrane helix</keyword>
<evidence type="ECO:0000256" key="10">
    <source>
        <dbReference type="HAMAP-Rule" id="MF_00454"/>
    </source>
</evidence>
<feature type="transmembrane region" description="Helical" evidence="10">
    <location>
        <begin position="66"/>
        <end position="91"/>
    </location>
</feature>
<accession>A0ABV3XYU4</accession>
<proteinExistence type="inferred from homology"/>
<comment type="catalytic activity">
    <reaction evidence="8">
        <text>fluoride(in) = fluoride(out)</text>
        <dbReference type="Rhea" id="RHEA:76159"/>
        <dbReference type="ChEBI" id="CHEBI:17051"/>
    </reaction>
    <physiologicalReaction direction="left-to-right" evidence="8">
        <dbReference type="Rhea" id="RHEA:76160"/>
    </physiologicalReaction>
</comment>
<dbReference type="PANTHER" id="PTHR28259">
    <property type="entry name" value="FLUORIDE EXPORT PROTEIN 1-RELATED"/>
    <property type="match status" value="1"/>
</dbReference>
<dbReference type="PANTHER" id="PTHR28259:SF1">
    <property type="entry name" value="FLUORIDE EXPORT PROTEIN 1-RELATED"/>
    <property type="match status" value="1"/>
</dbReference>